<keyword evidence="4" id="KW-1185">Reference proteome</keyword>
<feature type="compositionally biased region" description="Acidic residues" evidence="1">
    <location>
        <begin position="243"/>
        <end position="252"/>
    </location>
</feature>
<feature type="transmembrane region" description="Helical" evidence="2">
    <location>
        <begin position="12"/>
        <end position="30"/>
    </location>
</feature>
<sequence length="277" mass="30234">MKSQLYWKVLEGVCRFLGVSTAAVLTGVGVETLQLGQFQSLAYYLLFSAAAVSICELTFFLHLLLSRCCSCPSESTMAVCWEKTARMGGFQKFLGYTLLSVACFLHPVLVWHVTIPGTMLIITGAAYFLLSKKKKLKPVEKESFEQGREYRDPTATAVSMTQAGDTEQTYTFNSTFKDRKASLLTQVKSILKVNRDKVPPKAPEGTGGQASDAADILNKRKQVHFEEKVVQIVPSVAGSLEAAESDGEEETTSDTAPIIPPREGNSAVTSQLTIGLF</sequence>
<name>A0AAV7QVF3_PLEWA</name>
<evidence type="ECO:0000256" key="1">
    <source>
        <dbReference type="SAM" id="MobiDB-lite"/>
    </source>
</evidence>
<dbReference type="Pfam" id="PF16054">
    <property type="entry name" value="TMEM72"/>
    <property type="match status" value="1"/>
</dbReference>
<dbReference type="EMBL" id="JANPWB010000010">
    <property type="protein sequence ID" value="KAJ1144391.1"/>
    <property type="molecule type" value="Genomic_DNA"/>
</dbReference>
<evidence type="ECO:0000256" key="2">
    <source>
        <dbReference type="SAM" id="Phobius"/>
    </source>
</evidence>
<keyword evidence="2" id="KW-1133">Transmembrane helix</keyword>
<proteinExistence type="predicted"/>
<evidence type="ECO:0000313" key="3">
    <source>
        <dbReference type="EMBL" id="KAJ1144391.1"/>
    </source>
</evidence>
<protein>
    <recommendedName>
        <fullName evidence="5">Transmembrane protein 72</fullName>
    </recommendedName>
</protein>
<dbReference type="PANTHER" id="PTHR28474">
    <property type="entry name" value="TRANSMEMBRANE PROTEIN 72"/>
    <property type="match status" value="1"/>
</dbReference>
<dbReference type="InterPro" id="IPR032055">
    <property type="entry name" value="TMEM72"/>
</dbReference>
<comment type="caution">
    <text evidence="3">The sequence shown here is derived from an EMBL/GenBank/DDBJ whole genome shotgun (WGS) entry which is preliminary data.</text>
</comment>
<evidence type="ECO:0000313" key="4">
    <source>
        <dbReference type="Proteomes" id="UP001066276"/>
    </source>
</evidence>
<dbReference type="PANTHER" id="PTHR28474:SF1">
    <property type="entry name" value="TRANSMEMBRANE PROTEIN 72"/>
    <property type="match status" value="1"/>
</dbReference>
<feature type="transmembrane region" description="Helical" evidence="2">
    <location>
        <begin position="93"/>
        <end position="109"/>
    </location>
</feature>
<organism evidence="3 4">
    <name type="scientific">Pleurodeles waltl</name>
    <name type="common">Iberian ribbed newt</name>
    <dbReference type="NCBI Taxonomy" id="8319"/>
    <lineage>
        <taxon>Eukaryota</taxon>
        <taxon>Metazoa</taxon>
        <taxon>Chordata</taxon>
        <taxon>Craniata</taxon>
        <taxon>Vertebrata</taxon>
        <taxon>Euteleostomi</taxon>
        <taxon>Amphibia</taxon>
        <taxon>Batrachia</taxon>
        <taxon>Caudata</taxon>
        <taxon>Salamandroidea</taxon>
        <taxon>Salamandridae</taxon>
        <taxon>Pleurodelinae</taxon>
        <taxon>Pleurodeles</taxon>
    </lineage>
</organism>
<accession>A0AAV7QVF3</accession>
<keyword evidence="2" id="KW-0472">Membrane</keyword>
<keyword evidence="2" id="KW-0812">Transmembrane</keyword>
<dbReference type="Proteomes" id="UP001066276">
    <property type="component" value="Chromosome 6"/>
</dbReference>
<reference evidence="3" key="1">
    <citation type="journal article" date="2022" name="bioRxiv">
        <title>Sequencing and chromosome-scale assembly of the giantPleurodeles waltlgenome.</title>
        <authorList>
            <person name="Brown T."/>
            <person name="Elewa A."/>
            <person name="Iarovenko S."/>
            <person name="Subramanian E."/>
            <person name="Araus A.J."/>
            <person name="Petzold A."/>
            <person name="Susuki M."/>
            <person name="Suzuki K.-i.T."/>
            <person name="Hayashi T."/>
            <person name="Toyoda A."/>
            <person name="Oliveira C."/>
            <person name="Osipova E."/>
            <person name="Leigh N.D."/>
            <person name="Simon A."/>
            <person name="Yun M.H."/>
        </authorList>
    </citation>
    <scope>NUCLEOTIDE SEQUENCE</scope>
    <source>
        <strain evidence="3">20211129_DDA</strain>
        <tissue evidence="3">Liver</tissue>
    </source>
</reference>
<feature type="region of interest" description="Disordered" evidence="1">
    <location>
        <begin position="240"/>
        <end position="269"/>
    </location>
</feature>
<evidence type="ECO:0008006" key="5">
    <source>
        <dbReference type="Google" id="ProtNLM"/>
    </source>
</evidence>
<dbReference type="AlphaFoldDB" id="A0AAV7QVF3"/>
<gene>
    <name evidence="3" type="ORF">NDU88_010690</name>
</gene>
<feature type="transmembrane region" description="Helical" evidence="2">
    <location>
        <begin position="42"/>
        <end position="65"/>
    </location>
</feature>